<evidence type="ECO:0000313" key="3">
    <source>
        <dbReference type="Proteomes" id="UP000243579"/>
    </source>
</evidence>
<feature type="compositionally biased region" description="Basic residues" evidence="1">
    <location>
        <begin position="1"/>
        <end position="10"/>
    </location>
</feature>
<feature type="compositionally biased region" description="Basic and acidic residues" evidence="1">
    <location>
        <begin position="12"/>
        <end position="27"/>
    </location>
</feature>
<dbReference type="Proteomes" id="UP000243579">
    <property type="component" value="Unassembled WGS sequence"/>
</dbReference>
<proteinExistence type="predicted"/>
<reference evidence="2 3" key="1">
    <citation type="journal article" date="2014" name="Genome Biol. Evol.">
        <title>The secreted proteins of Achlya hypogyna and Thraustotheca clavata identify the ancestral oomycete secretome and reveal gene acquisitions by horizontal gene transfer.</title>
        <authorList>
            <person name="Misner I."/>
            <person name="Blouin N."/>
            <person name="Leonard G."/>
            <person name="Richards T.A."/>
            <person name="Lane C.E."/>
        </authorList>
    </citation>
    <scope>NUCLEOTIDE SEQUENCE [LARGE SCALE GENOMIC DNA]</scope>
    <source>
        <strain evidence="2 3">ATCC 48635</strain>
    </source>
</reference>
<feature type="region of interest" description="Disordered" evidence="1">
    <location>
        <begin position="1"/>
        <end position="81"/>
    </location>
</feature>
<evidence type="ECO:0000313" key="2">
    <source>
        <dbReference type="EMBL" id="OQS01124.1"/>
    </source>
</evidence>
<organism evidence="2 3">
    <name type="scientific">Achlya hypogyna</name>
    <name type="common">Oomycete</name>
    <name type="synonym">Protoachlya hypogyna</name>
    <dbReference type="NCBI Taxonomy" id="1202772"/>
    <lineage>
        <taxon>Eukaryota</taxon>
        <taxon>Sar</taxon>
        <taxon>Stramenopiles</taxon>
        <taxon>Oomycota</taxon>
        <taxon>Saprolegniomycetes</taxon>
        <taxon>Saprolegniales</taxon>
        <taxon>Achlyaceae</taxon>
        <taxon>Achlya</taxon>
    </lineage>
</organism>
<keyword evidence="3" id="KW-1185">Reference proteome</keyword>
<feature type="compositionally biased region" description="Polar residues" evidence="1">
    <location>
        <begin position="61"/>
        <end position="72"/>
    </location>
</feature>
<evidence type="ECO:0000256" key="1">
    <source>
        <dbReference type="SAM" id="MobiDB-lite"/>
    </source>
</evidence>
<gene>
    <name evidence="2" type="ORF">ACHHYP_20075</name>
</gene>
<sequence length="105" mass="12184">MVERPRRQRKPILTDEERRARQRERSRAYYQRHRQQIYEQRKLARAASSGNGGEEDLPVQADTQESDVSVPSSPAPNTPKTSVEMKMSWIEAFEAANKTCKLDHN</sequence>
<comment type="caution">
    <text evidence="2">The sequence shown here is derived from an EMBL/GenBank/DDBJ whole genome shotgun (WGS) entry which is preliminary data.</text>
</comment>
<dbReference type="EMBL" id="JNBR01000014">
    <property type="protein sequence ID" value="OQS01124.1"/>
    <property type="molecule type" value="Genomic_DNA"/>
</dbReference>
<dbReference type="OrthoDB" id="10427014at2759"/>
<dbReference type="AlphaFoldDB" id="A0A1V9ZT08"/>
<name>A0A1V9ZT08_ACHHY</name>
<protein>
    <submittedName>
        <fullName evidence="2">Uncharacterized protein</fullName>
    </submittedName>
</protein>
<accession>A0A1V9ZT08</accession>